<comment type="caution">
    <text evidence="1">The sequence shown here is derived from an EMBL/GenBank/DDBJ whole genome shotgun (WGS) entry which is preliminary data.</text>
</comment>
<accession>A0ACC2JQ56</accession>
<dbReference type="EMBL" id="JAPUUL010000747">
    <property type="protein sequence ID" value="KAJ8129489.1"/>
    <property type="molecule type" value="Genomic_DNA"/>
</dbReference>
<dbReference type="Proteomes" id="UP001153332">
    <property type="component" value="Unassembled WGS sequence"/>
</dbReference>
<evidence type="ECO:0000313" key="2">
    <source>
        <dbReference type="Proteomes" id="UP001153332"/>
    </source>
</evidence>
<gene>
    <name evidence="1" type="ORF">O1611_g4142</name>
</gene>
<protein>
    <submittedName>
        <fullName evidence="1">Uncharacterized protein</fullName>
    </submittedName>
</protein>
<proteinExistence type="predicted"/>
<reference evidence="1" key="1">
    <citation type="submission" date="2022-12" db="EMBL/GenBank/DDBJ databases">
        <title>Genome Sequence of Lasiodiplodia mahajangana.</title>
        <authorList>
            <person name="Buettner E."/>
        </authorList>
    </citation>
    <scope>NUCLEOTIDE SEQUENCE</scope>
    <source>
        <strain evidence="1">VT137</strain>
    </source>
</reference>
<keyword evidence="2" id="KW-1185">Reference proteome</keyword>
<organism evidence="1 2">
    <name type="scientific">Lasiodiplodia mahajangana</name>
    <dbReference type="NCBI Taxonomy" id="1108764"/>
    <lineage>
        <taxon>Eukaryota</taxon>
        <taxon>Fungi</taxon>
        <taxon>Dikarya</taxon>
        <taxon>Ascomycota</taxon>
        <taxon>Pezizomycotina</taxon>
        <taxon>Dothideomycetes</taxon>
        <taxon>Dothideomycetes incertae sedis</taxon>
        <taxon>Botryosphaeriales</taxon>
        <taxon>Botryosphaeriaceae</taxon>
        <taxon>Lasiodiplodia</taxon>
    </lineage>
</organism>
<name>A0ACC2JQ56_9PEZI</name>
<evidence type="ECO:0000313" key="1">
    <source>
        <dbReference type="EMBL" id="KAJ8129489.1"/>
    </source>
</evidence>
<sequence length="949" mass="106146">MNDHAQSRRRFEVEDFDGDPSGAKRRRISEYHVPRNATISSIDFESQELMVVAPIPDSRLDNTYNSIYSTGIRYDQHYAITDNNFMAIETTNNTALIGTKYTDAVSMETMPTDNMLIGTTFTSSILTDTAFADNISVGTMFTDGIAKDTAFTEQMCVDVEMPTKRSIYVCYGALCDAKVKLDKSVMDNVWTAGIWDQYQQFDLFQRNGIYHVSANESQESIGILDIASSRVLKSLYHSSEIIYTLILETPALKKLARSKTKFGKIDASINILGPESLFDRVGDIITDAKGYLQHPFFLPLGIEYFNPHWIYPLDVRIDLRHLIGPVSANPGDMKLALGLVDIFQSLERPEDWETSHIYPIELSAAKKSLVTQLKIHQEEGVKHILTRESNEQTASAAQVLQNVIGHSEFKERLIPLHGGIDADVMGLGKTLTMLSAIVCTLPEASDFADPSKEVRKPHKCQATLVIVSSHQLIEVWRSEVEKHFKEGTLRIGIFHGSSRAKTELELANDDIVLTTYHTLVADQKSSGLLQRIEWFRVVLDEAHWIRNSTSQQFKAACNLMSIRRWCLSGTPVSNSLDDLRSLLAFLHFRPFSEPGFFRKHIVEPLGTDSPDHLVNLRVLLHTICFRRTTDLLSLPPHRIEEVAVTLSHGETEMYEDILNQSKKEYEEIANMKSSKKKYAVLSRARNGTVNKLDDQNQPLCESCYGDNADLDSAADALMVCPECSRTLGKELSMAADATSIAPSLQQGGKEPSPSVFIPPSPSGFMECSSKLDLVIDNIQRTPIGSKNLVFTSWRMTLDILQRLLAERGVISLRIDGRTSFADRQSVLKQFCEDPKQVVLLLSIAAGAVGLTLTVADRVHIVEPQWNPLVEEQAIGRALRIGQTRSVTVFKYIAKGTVEENIVSLQKRKSHLARISLDGNSGDNAEGKLEDFMFVLQQNGSRPRKNVDNV</sequence>